<proteinExistence type="inferred from homology"/>
<dbReference type="Proteomes" id="UP000885771">
    <property type="component" value="Unassembled WGS sequence"/>
</dbReference>
<keyword evidence="3 6" id="KW-0808">Transferase</keyword>
<dbReference type="AlphaFoldDB" id="A0A7V5RP63"/>
<comment type="catalytic activity">
    <reaction evidence="6">
        <text>2 cob(II)yrinate a,c diamide + reduced [electron-transfer flavoprotein] + 2 ATP = 2 adenosylcob(III)yrinate a,c-diamide + 2 triphosphate + oxidized [electron-transfer flavoprotein] + 3 H(+)</text>
        <dbReference type="Rhea" id="RHEA:11528"/>
        <dbReference type="Rhea" id="RHEA-COMP:10685"/>
        <dbReference type="Rhea" id="RHEA-COMP:10686"/>
        <dbReference type="ChEBI" id="CHEBI:15378"/>
        <dbReference type="ChEBI" id="CHEBI:18036"/>
        <dbReference type="ChEBI" id="CHEBI:30616"/>
        <dbReference type="ChEBI" id="CHEBI:57692"/>
        <dbReference type="ChEBI" id="CHEBI:58307"/>
        <dbReference type="ChEBI" id="CHEBI:58503"/>
        <dbReference type="ChEBI" id="CHEBI:58537"/>
        <dbReference type="EC" id="2.5.1.17"/>
    </reaction>
</comment>
<evidence type="ECO:0000256" key="2">
    <source>
        <dbReference type="ARBA" id="ARBA00011233"/>
    </source>
</evidence>
<organism evidence="8">
    <name type="scientific">Caldithrix abyssi</name>
    <dbReference type="NCBI Taxonomy" id="187145"/>
    <lineage>
        <taxon>Bacteria</taxon>
        <taxon>Pseudomonadati</taxon>
        <taxon>Calditrichota</taxon>
        <taxon>Calditrichia</taxon>
        <taxon>Calditrichales</taxon>
        <taxon>Calditrichaceae</taxon>
        <taxon>Caldithrix</taxon>
    </lineage>
</organism>
<keyword evidence="5 6" id="KW-0067">ATP-binding</keyword>
<feature type="domain" description="Cobalamin adenosyltransferase-like" evidence="7">
    <location>
        <begin position="3"/>
        <end position="167"/>
    </location>
</feature>
<accession>A0A7V5RP63</accession>
<dbReference type="GO" id="GO:0005524">
    <property type="term" value="F:ATP binding"/>
    <property type="evidence" value="ECO:0007669"/>
    <property type="project" value="UniProtKB-UniRule"/>
</dbReference>
<keyword evidence="6" id="KW-0169">Cobalamin biosynthesis</keyword>
<comment type="catalytic activity">
    <reaction evidence="6">
        <text>2 cob(II)alamin + reduced [electron-transfer flavoprotein] + 2 ATP = 2 adenosylcob(III)alamin + 2 triphosphate + oxidized [electron-transfer flavoprotein] + 3 H(+)</text>
        <dbReference type="Rhea" id="RHEA:28671"/>
        <dbReference type="Rhea" id="RHEA-COMP:10685"/>
        <dbReference type="Rhea" id="RHEA-COMP:10686"/>
        <dbReference type="ChEBI" id="CHEBI:15378"/>
        <dbReference type="ChEBI" id="CHEBI:16304"/>
        <dbReference type="ChEBI" id="CHEBI:18036"/>
        <dbReference type="ChEBI" id="CHEBI:18408"/>
        <dbReference type="ChEBI" id="CHEBI:30616"/>
        <dbReference type="ChEBI" id="CHEBI:57692"/>
        <dbReference type="ChEBI" id="CHEBI:58307"/>
        <dbReference type="EC" id="2.5.1.17"/>
    </reaction>
</comment>
<keyword evidence="4 6" id="KW-0547">Nucleotide-binding</keyword>
<dbReference type="PANTHER" id="PTHR12213:SF0">
    <property type="entry name" value="CORRINOID ADENOSYLTRANSFERASE MMAB"/>
    <property type="match status" value="1"/>
</dbReference>
<evidence type="ECO:0000256" key="5">
    <source>
        <dbReference type="ARBA" id="ARBA00022840"/>
    </source>
</evidence>
<comment type="subunit">
    <text evidence="2">Homotrimer.</text>
</comment>
<dbReference type="InterPro" id="IPR036451">
    <property type="entry name" value="CblAdoTrfase-like_sf"/>
</dbReference>
<dbReference type="PANTHER" id="PTHR12213">
    <property type="entry name" value="CORRINOID ADENOSYLTRANSFERASE"/>
    <property type="match status" value="1"/>
</dbReference>
<dbReference type="GO" id="GO:0008817">
    <property type="term" value="F:corrinoid adenosyltransferase activity"/>
    <property type="evidence" value="ECO:0007669"/>
    <property type="project" value="UniProtKB-UniRule"/>
</dbReference>
<name>A0A7V5RP63_CALAY</name>
<reference evidence="8" key="1">
    <citation type="journal article" date="2020" name="mSystems">
        <title>Genome- and Community-Level Interaction Insights into Carbon Utilization and Element Cycling Functions of Hydrothermarchaeota in Hydrothermal Sediment.</title>
        <authorList>
            <person name="Zhou Z."/>
            <person name="Liu Y."/>
            <person name="Xu W."/>
            <person name="Pan J."/>
            <person name="Luo Z.H."/>
            <person name="Li M."/>
        </authorList>
    </citation>
    <scope>NUCLEOTIDE SEQUENCE [LARGE SCALE GENOMIC DNA]</scope>
    <source>
        <strain evidence="8">HyVt-460</strain>
    </source>
</reference>
<dbReference type="NCBIfam" id="TIGR00636">
    <property type="entry name" value="PduO_Nterm"/>
    <property type="match status" value="1"/>
</dbReference>
<dbReference type="UniPathway" id="UPA00148">
    <property type="reaction ID" value="UER00233"/>
</dbReference>
<evidence type="ECO:0000256" key="3">
    <source>
        <dbReference type="ARBA" id="ARBA00022679"/>
    </source>
</evidence>
<evidence type="ECO:0000256" key="1">
    <source>
        <dbReference type="ARBA" id="ARBA00007487"/>
    </source>
</evidence>
<gene>
    <name evidence="8" type="ORF">ENJ15_02845</name>
</gene>
<comment type="caution">
    <text evidence="8">The sequence shown here is derived from an EMBL/GenBank/DDBJ whole genome shotgun (WGS) entry which is preliminary data.</text>
</comment>
<evidence type="ECO:0000256" key="6">
    <source>
        <dbReference type="RuleBase" id="RU366026"/>
    </source>
</evidence>
<evidence type="ECO:0000313" key="8">
    <source>
        <dbReference type="EMBL" id="HHM01922.1"/>
    </source>
</evidence>
<dbReference type="EC" id="2.5.1.17" evidence="6"/>
<evidence type="ECO:0000259" key="7">
    <source>
        <dbReference type="Pfam" id="PF01923"/>
    </source>
</evidence>
<protein>
    <recommendedName>
        <fullName evidence="6">Corrinoid adenosyltransferase</fullName>
        <ecNumber evidence="6">2.5.1.17</ecNumber>
    </recommendedName>
    <alternativeName>
        <fullName evidence="6">Cob(II)alamin adenosyltransferase</fullName>
    </alternativeName>
    <alternativeName>
        <fullName evidence="6">Cob(II)yrinic acid a,c-diamide adenosyltransferase</fullName>
    </alternativeName>
    <alternativeName>
        <fullName evidence="6">Cobinamide/cobalamin adenosyltransferase</fullName>
    </alternativeName>
</protein>
<dbReference type="GO" id="GO:0009236">
    <property type="term" value="P:cobalamin biosynthetic process"/>
    <property type="evidence" value="ECO:0007669"/>
    <property type="project" value="UniProtKB-UniRule"/>
</dbReference>
<comment type="similarity">
    <text evidence="1 6">Belongs to the Cob(I)alamin adenosyltransferase family.</text>
</comment>
<sequence>MKIYTGFGDKGQTALFGGSTVNKHDLRVECYGTIDELNSQLGFVNSFSPSPETGELILRIQNELFILGSEVATPDKKQRERFTDHIDAGHIEELEKTIDLLQNHLQPLKKFILPGGAPAAAACHVARTVCRRAERLLSLLNSHEQIEKNWLVYLNRLSDLLFVLARIINKESSKPDIVWQGIRSPRK</sequence>
<dbReference type="Pfam" id="PF01923">
    <property type="entry name" value="Cob_adeno_trans"/>
    <property type="match status" value="1"/>
</dbReference>
<dbReference type="InterPro" id="IPR016030">
    <property type="entry name" value="CblAdoTrfase-like"/>
</dbReference>
<dbReference type="FunFam" id="1.20.1200.10:FF:000001">
    <property type="entry name" value="Cob(I)yrinic acid a,c-diamide adenosyltransferase"/>
    <property type="match status" value="1"/>
</dbReference>
<dbReference type="EMBL" id="DRLI01000108">
    <property type="protein sequence ID" value="HHM01922.1"/>
    <property type="molecule type" value="Genomic_DNA"/>
</dbReference>
<dbReference type="SUPFAM" id="SSF89028">
    <property type="entry name" value="Cobalamin adenosyltransferase-like"/>
    <property type="match status" value="1"/>
</dbReference>
<comment type="pathway">
    <text evidence="6">Cofactor biosynthesis; adenosylcobalamin biosynthesis; adenosylcobalamin from cob(II)yrinate a,c-diamide: step 2/7.</text>
</comment>
<evidence type="ECO:0000256" key="4">
    <source>
        <dbReference type="ARBA" id="ARBA00022741"/>
    </source>
</evidence>
<dbReference type="InterPro" id="IPR029499">
    <property type="entry name" value="PduO-typ"/>
</dbReference>
<dbReference type="Gene3D" id="1.20.1200.10">
    <property type="entry name" value="Cobalamin adenosyltransferase-like"/>
    <property type="match status" value="1"/>
</dbReference>